<dbReference type="PANTHER" id="PTHR43228:SF1">
    <property type="entry name" value="TWO-COMPONENT RESPONSE REGULATOR ARR22"/>
    <property type="match status" value="1"/>
</dbReference>
<sequence>MGSKILYVVDDDDIFQFMVKRSIKALDQNIEVITYTDGQEAINGLKKDCKTCHIPDIILLDINMPIMDGWQFLDFYDQLKYKIDKDISIYIVSSSANPEDIHKAREMNDLSGYITKPMSRNELKNIIENTPHNYWIVSSA</sequence>
<dbReference type="Proteomes" id="UP001155077">
    <property type="component" value="Unassembled WGS sequence"/>
</dbReference>
<dbReference type="InterPro" id="IPR011006">
    <property type="entry name" value="CheY-like_superfamily"/>
</dbReference>
<proteinExistence type="predicted"/>
<evidence type="ECO:0000259" key="2">
    <source>
        <dbReference type="PROSITE" id="PS50110"/>
    </source>
</evidence>
<dbReference type="Pfam" id="PF00072">
    <property type="entry name" value="Response_reg"/>
    <property type="match status" value="1"/>
</dbReference>
<keyword evidence="1" id="KW-0597">Phosphoprotein</keyword>
<feature type="domain" description="Response regulatory" evidence="2">
    <location>
        <begin position="5"/>
        <end position="131"/>
    </location>
</feature>
<gene>
    <name evidence="3" type="ORF">NE848_16860</name>
</gene>
<dbReference type="RefSeq" id="WP_252115785.1">
    <property type="nucleotide sequence ID" value="NZ_JAMSCK010000009.1"/>
</dbReference>
<evidence type="ECO:0000313" key="3">
    <source>
        <dbReference type="EMBL" id="MCM8571071.1"/>
    </source>
</evidence>
<feature type="modified residue" description="4-aspartylphosphate" evidence="1">
    <location>
        <position position="61"/>
    </location>
</feature>
<keyword evidence="4" id="KW-1185">Reference proteome</keyword>
<dbReference type="Gene3D" id="3.40.50.2300">
    <property type="match status" value="1"/>
</dbReference>
<dbReference type="InterPro" id="IPR001789">
    <property type="entry name" value="Sig_transdc_resp-reg_receiver"/>
</dbReference>
<dbReference type="EMBL" id="JAMSCK010000009">
    <property type="protein sequence ID" value="MCM8571071.1"/>
    <property type="molecule type" value="Genomic_DNA"/>
</dbReference>
<evidence type="ECO:0000256" key="1">
    <source>
        <dbReference type="PROSITE-ProRule" id="PRU00169"/>
    </source>
</evidence>
<dbReference type="PROSITE" id="PS50110">
    <property type="entry name" value="RESPONSE_REGULATORY"/>
    <property type="match status" value="1"/>
</dbReference>
<reference evidence="3" key="1">
    <citation type="submission" date="2022-06" db="EMBL/GenBank/DDBJ databases">
        <title>Gramella sediminis sp. nov., isolated from deep-sea sediment of the Indian Ocean.</title>
        <authorList>
            <person name="Yang L."/>
        </authorList>
    </citation>
    <scope>NUCLEOTIDE SEQUENCE</scope>
    <source>
        <strain evidence="3">HMD3159</strain>
    </source>
</reference>
<dbReference type="SUPFAM" id="SSF52172">
    <property type="entry name" value="CheY-like"/>
    <property type="match status" value="1"/>
</dbReference>
<evidence type="ECO:0000313" key="4">
    <source>
        <dbReference type="Proteomes" id="UP001155077"/>
    </source>
</evidence>
<organism evidence="3 4">
    <name type="scientific">Gramella jeungdoensis</name>
    <dbReference type="NCBI Taxonomy" id="708091"/>
    <lineage>
        <taxon>Bacteria</taxon>
        <taxon>Pseudomonadati</taxon>
        <taxon>Bacteroidota</taxon>
        <taxon>Flavobacteriia</taxon>
        <taxon>Flavobacteriales</taxon>
        <taxon>Flavobacteriaceae</taxon>
        <taxon>Christiangramia</taxon>
    </lineage>
</organism>
<dbReference type="PANTHER" id="PTHR43228">
    <property type="entry name" value="TWO-COMPONENT RESPONSE REGULATOR"/>
    <property type="match status" value="1"/>
</dbReference>
<name>A0ABT0Z5R7_9FLAO</name>
<accession>A0ABT0Z5R7</accession>
<dbReference type="SMART" id="SM00448">
    <property type="entry name" value="REC"/>
    <property type="match status" value="1"/>
</dbReference>
<dbReference type="InterPro" id="IPR052048">
    <property type="entry name" value="ST_Response_Regulator"/>
</dbReference>
<protein>
    <submittedName>
        <fullName evidence="3">Response regulator</fullName>
    </submittedName>
</protein>
<comment type="caution">
    <text evidence="3">The sequence shown here is derived from an EMBL/GenBank/DDBJ whole genome shotgun (WGS) entry which is preliminary data.</text>
</comment>